<accession>A0A0F9DUS1</accession>
<gene>
    <name evidence="1" type="ORF">LCGC14_2153500</name>
</gene>
<comment type="caution">
    <text evidence="1">The sequence shown here is derived from an EMBL/GenBank/DDBJ whole genome shotgun (WGS) entry which is preliminary data.</text>
</comment>
<protein>
    <submittedName>
        <fullName evidence="1">Uncharacterized protein</fullName>
    </submittedName>
</protein>
<sequence>MDSETLDMVDGLLATKGFHDDRESAISLMEVGVQEGTIGDIAEVIARRYSLQPQVVIEWFTEVLNRRVEETTQLIQKLTKLRVDNVGGQ</sequence>
<dbReference type="EMBL" id="LAZR01027486">
    <property type="protein sequence ID" value="KKL65588.1"/>
    <property type="molecule type" value="Genomic_DNA"/>
</dbReference>
<reference evidence="1" key="1">
    <citation type="journal article" date="2015" name="Nature">
        <title>Complex archaea that bridge the gap between prokaryotes and eukaryotes.</title>
        <authorList>
            <person name="Spang A."/>
            <person name="Saw J.H."/>
            <person name="Jorgensen S.L."/>
            <person name="Zaremba-Niedzwiedzka K."/>
            <person name="Martijn J."/>
            <person name="Lind A.E."/>
            <person name="van Eijk R."/>
            <person name="Schleper C."/>
            <person name="Guy L."/>
            <person name="Ettema T.J."/>
        </authorList>
    </citation>
    <scope>NUCLEOTIDE SEQUENCE</scope>
</reference>
<dbReference type="AlphaFoldDB" id="A0A0F9DUS1"/>
<evidence type="ECO:0000313" key="1">
    <source>
        <dbReference type="EMBL" id="KKL65588.1"/>
    </source>
</evidence>
<name>A0A0F9DUS1_9ZZZZ</name>
<organism evidence="1">
    <name type="scientific">marine sediment metagenome</name>
    <dbReference type="NCBI Taxonomy" id="412755"/>
    <lineage>
        <taxon>unclassified sequences</taxon>
        <taxon>metagenomes</taxon>
        <taxon>ecological metagenomes</taxon>
    </lineage>
</organism>
<proteinExistence type="predicted"/>